<evidence type="ECO:0000256" key="4">
    <source>
        <dbReference type="SAM" id="MobiDB-lite"/>
    </source>
</evidence>
<feature type="region of interest" description="Disordered" evidence="4">
    <location>
        <begin position="1"/>
        <end position="21"/>
    </location>
</feature>
<organism evidence="6 7">
    <name type="scientific">Carex littledalei</name>
    <dbReference type="NCBI Taxonomy" id="544730"/>
    <lineage>
        <taxon>Eukaryota</taxon>
        <taxon>Viridiplantae</taxon>
        <taxon>Streptophyta</taxon>
        <taxon>Embryophyta</taxon>
        <taxon>Tracheophyta</taxon>
        <taxon>Spermatophyta</taxon>
        <taxon>Magnoliopsida</taxon>
        <taxon>Liliopsida</taxon>
        <taxon>Poales</taxon>
        <taxon>Cyperaceae</taxon>
        <taxon>Cyperoideae</taxon>
        <taxon>Cariceae</taxon>
        <taxon>Carex</taxon>
        <taxon>Carex subgen. Euthyceras</taxon>
    </lineage>
</organism>
<evidence type="ECO:0000259" key="5">
    <source>
        <dbReference type="PROSITE" id="PS51795"/>
    </source>
</evidence>
<evidence type="ECO:0000256" key="2">
    <source>
        <dbReference type="ARBA" id="ARBA00022723"/>
    </source>
</evidence>
<feature type="domain" description="FLZ-type" evidence="5">
    <location>
        <begin position="235"/>
        <end position="279"/>
    </location>
</feature>
<evidence type="ECO:0000313" key="6">
    <source>
        <dbReference type="EMBL" id="KAF3328403.1"/>
    </source>
</evidence>
<comment type="caution">
    <text evidence="6">The sequence shown here is derived from an EMBL/GenBank/DDBJ whole genome shotgun (WGS) entry which is preliminary data.</text>
</comment>
<protein>
    <submittedName>
        <fullName evidence="6">Zinc-finger of the FCS-type, C2-C2</fullName>
    </submittedName>
</protein>
<dbReference type="InterPro" id="IPR007650">
    <property type="entry name" value="Zf-FLZ_dom"/>
</dbReference>
<dbReference type="EMBL" id="SWLB01000016">
    <property type="protein sequence ID" value="KAF3328403.1"/>
    <property type="molecule type" value="Genomic_DNA"/>
</dbReference>
<dbReference type="Pfam" id="PF04570">
    <property type="entry name" value="zf-FLZ"/>
    <property type="match status" value="1"/>
</dbReference>
<dbReference type="PANTHER" id="PTHR46868:SF3">
    <property type="entry name" value="FCS-LIKE ZINC FINGER 11"/>
    <property type="match status" value="1"/>
</dbReference>
<accession>A0A833R190</accession>
<keyword evidence="2" id="KW-0479">Metal-binding</keyword>
<evidence type="ECO:0000313" key="7">
    <source>
        <dbReference type="Proteomes" id="UP000623129"/>
    </source>
</evidence>
<keyword evidence="7" id="KW-1185">Reference proteome</keyword>
<dbReference type="PROSITE" id="PS51795">
    <property type="entry name" value="ZF_FLZ"/>
    <property type="match status" value="1"/>
</dbReference>
<comment type="similarity">
    <text evidence="1">Belongs to the FLZ family.</text>
</comment>
<reference evidence="6" key="1">
    <citation type="submission" date="2020-01" db="EMBL/GenBank/DDBJ databases">
        <title>Genome sequence of Kobresia littledalei, the first chromosome-level genome in the family Cyperaceae.</title>
        <authorList>
            <person name="Qu G."/>
        </authorList>
    </citation>
    <scope>NUCLEOTIDE SEQUENCE</scope>
    <source>
        <strain evidence="6">C.B.Clarke</strain>
        <tissue evidence="6">Leaf</tissue>
    </source>
</reference>
<proteinExistence type="inferred from homology"/>
<evidence type="ECO:0000256" key="3">
    <source>
        <dbReference type="PROSITE-ProRule" id="PRU01131"/>
    </source>
</evidence>
<keyword evidence="6" id="KW-0862">Zinc</keyword>
<evidence type="ECO:0000256" key="1">
    <source>
        <dbReference type="ARBA" id="ARBA00009374"/>
    </source>
</evidence>
<dbReference type="PANTHER" id="PTHR46868">
    <property type="entry name" value="FCS-LIKE ZINC FINGER 11"/>
    <property type="match status" value="1"/>
</dbReference>
<dbReference type="GO" id="GO:0008270">
    <property type="term" value="F:zinc ion binding"/>
    <property type="evidence" value="ECO:0007669"/>
    <property type="project" value="UniProtKB-KW"/>
</dbReference>
<dbReference type="AlphaFoldDB" id="A0A833R190"/>
<feature type="zinc finger region" description="FLZ-type" evidence="3">
    <location>
        <begin position="235"/>
        <end position="279"/>
    </location>
</feature>
<name>A0A833R190_9POAL</name>
<dbReference type="OrthoDB" id="685855at2759"/>
<gene>
    <name evidence="6" type="ORF">FCM35_KLT07009</name>
</gene>
<sequence length="293" mass="32304">MSDDSTALSEKAQKRGDVSLFGKPHWKANRAIEKDQIKAEMMSETLNSSSDSLSQKATFFRVSGLFVRLSAKGLLDPDLAWSPTSPLDLKTFSNLGSFSLMSPKSANVEAKPKTWDSSKVGLGLIDALKEDNSQVGSRKVLIGSEFKKPNLDLLPEPNKAESFEMKIDQVSSSLSMSEIAESEDYTCITTHGPVPTKTHIFGDCILETPKGSPPEHNTFWSIEPIESSQFEASGDFLKICGYCNKKLPEGKDIYMYLGEKAFCTRDCRSYYIGEEFEEAAMMGESVSLSNLAE</sequence>
<dbReference type="InterPro" id="IPR044585">
    <property type="entry name" value="FLZ10/11"/>
</dbReference>
<dbReference type="Proteomes" id="UP000623129">
    <property type="component" value="Unassembled WGS sequence"/>
</dbReference>
<keyword evidence="6" id="KW-0863">Zinc-finger</keyword>